<feature type="region of interest" description="Disordered" evidence="1">
    <location>
        <begin position="143"/>
        <end position="166"/>
    </location>
</feature>
<evidence type="ECO:0000256" key="1">
    <source>
        <dbReference type="SAM" id="MobiDB-lite"/>
    </source>
</evidence>
<gene>
    <name evidence="2" type="ORF">SI7747_06008124</name>
</gene>
<dbReference type="EMBL" id="CACRZD030000006">
    <property type="protein sequence ID" value="CAA6661729.1"/>
    <property type="molecule type" value="Genomic_DNA"/>
</dbReference>
<dbReference type="PANTHER" id="PTHR12694:SF8">
    <property type="entry name" value="TRANSCRIPTION INITIATION FACTOR IIA SUBUNIT 1"/>
    <property type="match status" value="1"/>
</dbReference>
<dbReference type="GO" id="GO:0006367">
    <property type="term" value="P:transcription initiation at RNA polymerase II promoter"/>
    <property type="evidence" value="ECO:0007669"/>
    <property type="project" value="InterPro"/>
</dbReference>
<dbReference type="GO" id="GO:0005672">
    <property type="term" value="C:transcription factor TFIIA complex"/>
    <property type="evidence" value="ECO:0007669"/>
    <property type="project" value="InterPro"/>
</dbReference>
<sequence length="209" mass="23250">MATSVTNVYLQVVDDVISKVREEFLSFGVGDNILNELQGNAAVVTTVHDLNVPYEGSLEEYETPTAEMLFPPTPMQTPIPTPLPLTSENLMYQTPTPGDFASTDDTNEIEMKVGRPSPYMSPSPWMNPRQLGVDVNVAYDEGRDDVNRGASNQRSTQIPPGGRYIPQQDGTCDVGIEILFPEDFLSVIYPGRNKENKNVWVVNLSYKFE</sequence>
<dbReference type="SMART" id="SM01371">
    <property type="entry name" value="TFIIA"/>
    <property type="match status" value="1"/>
</dbReference>
<dbReference type="PANTHER" id="PTHR12694">
    <property type="entry name" value="TRANSCRIPTION INITIATION FACTOR IIA SUBUNIT 1"/>
    <property type="match status" value="1"/>
</dbReference>
<dbReference type="AlphaFoldDB" id="A0A7I8IVD1"/>
<evidence type="ECO:0000313" key="2">
    <source>
        <dbReference type="EMBL" id="CAA2622058.1"/>
    </source>
</evidence>
<organism evidence="2">
    <name type="scientific">Spirodela intermedia</name>
    <name type="common">Intermediate duckweed</name>
    <dbReference type="NCBI Taxonomy" id="51605"/>
    <lineage>
        <taxon>Eukaryota</taxon>
        <taxon>Viridiplantae</taxon>
        <taxon>Streptophyta</taxon>
        <taxon>Embryophyta</taxon>
        <taxon>Tracheophyta</taxon>
        <taxon>Spermatophyta</taxon>
        <taxon>Magnoliopsida</taxon>
        <taxon>Liliopsida</taxon>
        <taxon>Araceae</taxon>
        <taxon>Lemnoideae</taxon>
        <taxon>Spirodela</taxon>
    </lineage>
</organism>
<feature type="compositionally biased region" description="Polar residues" evidence="1">
    <location>
        <begin position="149"/>
        <end position="158"/>
    </location>
</feature>
<keyword evidence="3" id="KW-1185">Reference proteome</keyword>
<dbReference type="EMBL" id="LR743593">
    <property type="protein sequence ID" value="CAA2622058.1"/>
    <property type="molecule type" value="Genomic_DNA"/>
</dbReference>
<dbReference type="Proteomes" id="UP001189122">
    <property type="component" value="Unassembled WGS sequence"/>
</dbReference>
<name>A0A7I8IVD1_SPIIN</name>
<proteinExistence type="predicted"/>
<evidence type="ECO:0000313" key="3">
    <source>
        <dbReference type="Proteomes" id="UP001189122"/>
    </source>
</evidence>
<reference evidence="2 3" key="1">
    <citation type="submission" date="2019-12" db="EMBL/GenBank/DDBJ databases">
        <authorList>
            <person name="Scholz U."/>
            <person name="Mascher M."/>
            <person name="Fiebig A."/>
        </authorList>
    </citation>
    <scope>NUCLEOTIDE SEQUENCE</scope>
</reference>
<dbReference type="SUPFAM" id="SSF47396">
    <property type="entry name" value="Transcription factor IIA (TFIIA), alpha-helical domain"/>
    <property type="match status" value="1"/>
</dbReference>
<dbReference type="Gene3D" id="1.10.287.100">
    <property type="match status" value="1"/>
</dbReference>
<accession>A0A7I8IVD1</accession>
<dbReference type="InterPro" id="IPR004855">
    <property type="entry name" value="TFIIA_asu/bsu"/>
</dbReference>
<protein>
    <submittedName>
        <fullName evidence="2">Uncharacterized protein</fullName>
    </submittedName>
</protein>